<gene>
    <name evidence="1" type="ORF">KPL71_021731</name>
</gene>
<protein>
    <submittedName>
        <fullName evidence="1">Reverse transcriptase domain-containing protein</fullName>
    </submittedName>
</protein>
<name>A0ACB8JK47_CITSI</name>
<organism evidence="1 2">
    <name type="scientific">Citrus sinensis</name>
    <name type="common">Sweet orange</name>
    <name type="synonym">Citrus aurantium var. sinensis</name>
    <dbReference type="NCBI Taxonomy" id="2711"/>
    <lineage>
        <taxon>Eukaryota</taxon>
        <taxon>Viridiplantae</taxon>
        <taxon>Streptophyta</taxon>
        <taxon>Embryophyta</taxon>
        <taxon>Tracheophyta</taxon>
        <taxon>Spermatophyta</taxon>
        <taxon>Magnoliopsida</taxon>
        <taxon>eudicotyledons</taxon>
        <taxon>Gunneridae</taxon>
        <taxon>Pentapetalae</taxon>
        <taxon>rosids</taxon>
        <taxon>malvids</taxon>
        <taxon>Sapindales</taxon>
        <taxon>Rutaceae</taxon>
        <taxon>Aurantioideae</taxon>
        <taxon>Citrus</taxon>
    </lineage>
</organism>
<dbReference type="Proteomes" id="UP000829398">
    <property type="component" value="Chromosome 7"/>
</dbReference>
<accession>A0ACB8JK47</accession>
<reference evidence="2" key="1">
    <citation type="journal article" date="2023" name="Hortic. Res.">
        <title>A chromosome-level phased genome enabling allele-level studies in sweet orange: a case study on citrus Huanglongbing tolerance.</title>
        <authorList>
            <person name="Wu B."/>
            <person name="Yu Q."/>
            <person name="Deng Z."/>
            <person name="Duan Y."/>
            <person name="Luo F."/>
            <person name="Gmitter F. Jr."/>
        </authorList>
    </citation>
    <scope>NUCLEOTIDE SEQUENCE [LARGE SCALE GENOMIC DNA]</scope>
    <source>
        <strain evidence="2">cv. Valencia</strain>
    </source>
</reference>
<keyword evidence="2" id="KW-1185">Reference proteome</keyword>
<keyword evidence="1" id="KW-0695">RNA-directed DNA polymerase</keyword>
<comment type="caution">
    <text evidence="1">The sequence shown here is derived from an EMBL/GenBank/DDBJ whole genome shotgun (WGS) entry which is preliminary data.</text>
</comment>
<proteinExistence type="predicted"/>
<keyword evidence="1" id="KW-0548">Nucleotidyltransferase</keyword>
<keyword evidence="1" id="KW-0808">Transferase</keyword>
<evidence type="ECO:0000313" key="2">
    <source>
        <dbReference type="Proteomes" id="UP000829398"/>
    </source>
</evidence>
<evidence type="ECO:0000313" key="1">
    <source>
        <dbReference type="EMBL" id="KAH9717191.1"/>
    </source>
</evidence>
<sequence>MHRRQQENRGIRLALFEIIKRITTEQNELLLAPFSDSEVKNALFDMHPDKSPGPDGMNPAFYQKFWHIVGKDVVSACLSFIHDVSFPMGLNDTSIVLIPKKQRPEVLADMRPIALCNVLYKIVSKMLANRMKSVLDSVVSEAQSAFVPGRAITDNIIVSAEIMHFLKRKRQGKHGVAALKIDMSKAYDRIEWGYLQEMMIKMGFDARWVNLIMLCVTTVRYSVIRENKEVGPIIPSRGLRQGDPLSPYLFILCAEGLSSLISRQERSNMIHGVRVARSAPVVTHLFFADDSFLFFRANQAEALVLKQILETYGSASGQLINFTKSSISFSANVHDSIVSQICETLNVHATEDHGNYLGLPSHIGRKKKAVFSYIRDKVRKRLQGWHSKMLSRAGKEILLKTVAQAMPNYAMNVYLLPLDLCKELEIMMNSFWWGTKSGGGKGISWMRWEHLCKPKDFGGIGFKQLHTFNIAMLGKQVWKLITQPESLVAKTLKARYFLRTSVNEAKLGHNPSFVWRSIVAAKDVVVCGSRIQIGSGHHVLIGQDPWLPDKNNGFISSQINAELAVAKVSSLMVPNQRSWDLDILADIFNVRDKELIMRIPLSQRREYDEWYWLHDPCGVYSVRSCYKLLTHRDCDSSTRVWRTLWKLEVPSKVRNFLWRAATNVLPTASNLVHRRVAIAPTCSVCNACNETVTHALLECGFARSCWISSAVGALGHYASFLDWLEFIFTMYSKENCQLAAMICWRIWIHRNDFLWNQRRSSGFQVLNSAGKMLFQWQSAKKQTWLANVAAVNGSHGAICWEKPCVGWMKCNVDAAIFKAHGKFSIGCVIRNSGGEFVTARCECFQGNFGSREAEAVGVREALSWIKRLQLPSVIIEMDNLQVFQALTEKFSSPNGFGLIIEECRSLAMSIREVQFSFVRRPANSAAHCVARVGGSMSGPGEWSHVPPPCLFNNL</sequence>
<dbReference type="EMBL" id="CM039176">
    <property type="protein sequence ID" value="KAH9717191.1"/>
    <property type="molecule type" value="Genomic_DNA"/>
</dbReference>